<keyword evidence="3" id="KW-0227">DNA damage</keyword>
<evidence type="ECO:0000256" key="4">
    <source>
        <dbReference type="ARBA" id="ARBA00023204"/>
    </source>
</evidence>
<dbReference type="InterPro" id="IPR051912">
    <property type="entry name" value="Alkylbase_DNA_Glycosylase/TA"/>
</dbReference>
<dbReference type="GO" id="GO:0006307">
    <property type="term" value="P:DNA alkylation repair"/>
    <property type="evidence" value="ECO:0007669"/>
    <property type="project" value="TreeGrafter"/>
</dbReference>
<evidence type="ECO:0000313" key="7">
    <source>
        <dbReference type="Proteomes" id="UP000184368"/>
    </source>
</evidence>
<dbReference type="InterPro" id="IPR011257">
    <property type="entry name" value="DNA_glycosylase"/>
</dbReference>
<accession>A0A1M5H9I7</accession>
<proteinExistence type="predicted"/>
<dbReference type="GO" id="GO:0008725">
    <property type="term" value="F:DNA-3-methyladenine glycosylase activity"/>
    <property type="evidence" value="ECO:0007669"/>
    <property type="project" value="TreeGrafter"/>
</dbReference>
<dbReference type="InterPro" id="IPR003265">
    <property type="entry name" value="HhH-GPD_domain"/>
</dbReference>
<keyword evidence="4" id="KW-0234">DNA repair</keyword>
<evidence type="ECO:0000313" key="6">
    <source>
        <dbReference type="EMBL" id="SHG12659.1"/>
    </source>
</evidence>
<dbReference type="STRING" id="1302690.BUE76_03450"/>
<dbReference type="CDD" id="cd00056">
    <property type="entry name" value="ENDO3c"/>
    <property type="match status" value="1"/>
</dbReference>
<keyword evidence="7" id="KW-1185">Reference proteome</keyword>
<dbReference type="SUPFAM" id="SSF48150">
    <property type="entry name" value="DNA-glycosylase"/>
    <property type="match status" value="1"/>
</dbReference>
<dbReference type="Pfam" id="PF00730">
    <property type="entry name" value="HhH-GPD"/>
    <property type="match status" value="1"/>
</dbReference>
<feature type="domain" description="HhH-GPD" evidence="5">
    <location>
        <begin position="50"/>
        <end position="202"/>
    </location>
</feature>
<dbReference type="Gene3D" id="1.10.1670.40">
    <property type="match status" value="1"/>
</dbReference>
<protein>
    <recommendedName>
        <fullName evidence="2">DNA-3-methyladenine glycosylase II</fullName>
        <ecNumber evidence="2">3.2.2.21</ecNumber>
    </recommendedName>
</protein>
<dbReference type="EMBL" id="FQUO01000018">
    <property type="protein sequence ID" value="SHG12659.1"/>
    <property type="molecule type" value="Genomic_DNA"/>
</dbReference>
<dbReference type="GO" id="GO:0032993">
    <property type="term" value="C:protein-DNA complex"/>
    <property type="evidence" value="ECO:0007669"/>
    <property type="project" value="TreeGrafter"/>
</dbReference>
<comment type="catalytic activity">
    <reaction evidence="1">
        <text>Hydrolysis of alkylated DNA, releasing 3-methyladenine, 3-methylguanine, 7-methylguanine and 7-methyladenine.</text>
        <dbReference type="EC" id="3.2.2.21"/>
    </reaction>
</comment>
<dbReference type="GO" id="GO:0043916">
    <property type="term" value="F:DNA-7-methylguanine glycosylase activity"/>
    <property type="evidence" value="ECO:0007669"/>
    <property type="project" value="TreeGrafter"/>
</dbReference>
<dbReference type="GO" id="GO:0006285">
    <property type="term" value="P:base-excision repair, AP site formation"/>
    <property type="evidence" value="ECO:0007669"/>
    <property type="project" value="TreeGrafter"/>
</dbReference>
<dbReference type="AlphaFoldDB" id="A0A1M5H9I7"/>
<dbReference type="SMART" id="SM00478">
    <property type="entry name" value="ENDO3c"/>
    <property type="match status" value="1"/>
</dbReference>
<dbReference type="Gene3D" id="1.10.340.30">
    <property type="entry name" value="Hypothetical protein, domain 2"/>
    <property type="match status" value="1"/>
</dbReference>
<dbReference type="EC" id="3.2.2.21" evidence="2"/>
<organism evidence="6 7">
    <name type="scientific">Cnuella takakiae</name>
    <dbReference type="NCBI Taxonomy" id="1302690"/>
    <lineage>
        <taxon>Bacteria</taxon>
        <taxon>Pseudomonadati</taxon>
        <taxon>Bacteroidota</taxon>
        <taxon>Chitinophagia</taxon>
        <taxon>Chitinophagales</taxon>
        <taxon>Chitinophagaceae</taxon>
        <taxon>Cnuella</taxon>
    </lineage>
</organism>
<evidence type="ECO:0000259" key="5">
    <source>
        <dbReference type="SMART" id="SM00478"/>
    </source>
</evidence>
<dbReference type="OrthoDB" id="9785929at2"/>
<dbReference type="PANTHER" id="PTHR43003">
    <property type="entry name" value="DNA-3-METHYLADENINE GLYCOSYLASE"/>
    <property type="match status" value="1"/>
</dbReference>
<sequence length="216" mass="24566">MERFHKSNFETIVTSLCQKDNDLAGIVARHGMPPMWIRPNNFATLVLTILEQQVSIAAAFAAYKKLEAYIGEPTPEKILALSDEELRACYFTRQKTGYVRGLATAIQTGAVNLQRYETLADDAVRHELIQLKGIGHWTVDIYLLHALHRTDIFPIGDIALVNALKDIKGLDKQTPKETLIEIAEPWRPYRSIATMLLWHHYLSKRKPIQDPTSHPL</sequence>
<evidence type="ECO:0000256" key="3">
    <source>
        <dbReference type="ARBA" id="ARBA00022763"/>
    </source>
</evidence>
<dbReference type="Proteomes" id="UP000184368">
    <property type="component" value="Unassembled WGS sequence"/>
</dbReference>
<name>A0A1M5H9I7_9BACT</name>
<evidence type="ECO:0000256" key="2">
    <source>
        <dbReference type="ARBA" id="ARBA00012000"/>
    </source>
</evidence>
<reference evidence="6 7" key="1">
    <citation type="submission" date="2016-11" db="EMBL/GenBank/DDBJ databases">
        <authorList>
            <person name="Jaros S."/>
            <person name="Januszkiewicz K."/>
            <person name="Wedrychowicz H."/>
        </authorList>
    </citation>
    <scope>NUCLEOTIDE SEQUENCE [LARGE SCALE GENOMIC DNA]</scope>
    <source>
        <strain evidence="6 7">DSM 26897</strain>
    </source>
</reference>
<gene>
    <name evidence="6" type="ORF">SAMN05444008_11890</name>
</gene>
<dbReference type="PANTHER" id="PTHR43003:SF5">
    <property type="entry name" value="DNA-3-METHYLADENINE GLYCOSYLASE"/>
    <property type="match status" value="1"/>
</dbReference>
<evidence type="ECO:0000256" key="1">
    <source>
        <dbReference type="ARBA" id="ARBA00000086"/>
    </source>
</evidence>
<dbReference type="GO" id="GO:0032131">
    <property type="term" value="F:alkylated DNA binding"/>
    <property type="evidence" value="ECO:0007669"/>
    <property type="project" value="TreeGrafter"/>
</dbReference>
<dbReference type="GO" id="GO:0005737">
    <property type="term" value="C:cytoplasm"/>
    <property type="evidence" value="ECO:0007669"/>
    <property type="project" value="TreeGrafter"/>
</dbReference>